<dbReference type="Gene3D" id="3.20.20.190">
    <property type="entry name" value="Phosphatidylinositol (PI) phosphodiesterase"/>
    <property type="match status" value="1"/>
</dbReference>
<name>A0A2W3ZAN8_9ENTE</name>
<dbReference type="Gene3D" id="2.60.40.3760">
    <property type="match status" value="2"/>
</dbReference>
<dbReference type="Pfam" id="PF03009">
    <property type="entry name" value="GDPD"/>
    <property type="match status" value="1"/>
</dbReference>
<sequence>MKKKEKDVKKSRIFSLLTLFIALISGGAAVFIWFYITIDYQDNSNPSYDGYRVSPVSFDMTATKFFKEGSLQKDNHVNPEFEDLEINAKIKNDGVKYPATRPIFRLVNMDNKQTVYRVKADLSSVKHIAKVEFPAFGELNGSNDLQVYQGVYYPKSSTWESDILVKKHQEAGRYQIKILITKENGKTELADFGEFNVDQPTIEAEVDNAQIGKGQFDVKVRTKSIADIEKINVPVWSKKDQSDKKIYEGIRQADNSYKVHVDYEDFDYRNGLYHANAELIAKNGLKAKCDAGTVEIALRRPVRIRLMQETSLFKDRNLSKNVRLLPANSMAYVKGIVFNSDKKVYRTTEGYISAENIEISEMMDDIRYVAHRGNHKVAPENSIPSFQQSDSWGIETDIWLTKDKKWVIMHDKTVDRMTNGKGKISDLTLDQIRALRIDQGSNKEKYSQEQLIIPTLEEFLTIMSSKKSIPFIEMKAKNLEPSDYDDLANIISSFGITNKAIIISFDFTNLVEMKKRLPETQVQFLAKTLDEQMIDQVSNLGGNAGLAIKYESVLGRADLIAKAQSKGLTVNLWGVPQSEFKKMEALGINNLTTDYD</sequence>
<dbReference type="InterPro" id="IPR030395">
    <property type="entry name" value="GP_PDE_dom"/>
</dbReference>
<dbReference type="EMBL" id="PIEU01000025">
    <property type="protein sequence ID" value="PZL76696.1"/>
    <property type="molecule type" value="Genomic_DNA"/>
</dbReference>
<proteinExistence type="predicted"/>
<dbReference type="RefSeq" id="WP_111247060.1">
    <property type="nucleotide sequence ID" value="NZ_PIEU01000025.1"/>
</dbReference>
<keyword evidence="1" id="KW-0472">Membrane</keyword>
<feature type="domain" description="GP-PDE" evidence="2">
    <location>
        <begin position="366"/>
        <end position="596"/>
    </location>
</feature>
<dbReference type="PROSITE" id="PS51704">
    <property type="entry name" value="GP_PDE"/>
    <property type="match status" value="1"/>
</dbReference>
<organism evidence="3 4">
    <name type="scientific">Enterococcus plantarum</name>
    <dbReference type="NCBI Taxonomy" id="1077675"/>
    <lineage>
        <taxon>Bacteria</taxon>
        <taxon>Bacillati</taxon>
        <taxon>Bacillota</taxon>
        <taxon>Bacilli</taxon>
        <taxon>Lactobacillales</taxon>
        <taxon>Enterococcaceae</taxon>
        <taxon>Enterococcus</taxon>
    </lineage>
</organism>
<dbReference type="PANTHER" id="PTHR46211">
    <property type="entry name" value="GLYCEROPHOSPHORYL DIESTER PHOSPHODIESTERASE"/>
    <property type="match status" value="1"/>
</dbReference>
<gene>
    <name evidence="3" type="ORF">CI088_02275</name>
</gene>
<evidence type="ECO:0000313" key="3">
    <source>
        <dbReference type="EMBL" id="PZL76696.1"/>
    </source>
</evidence>
<dbReference type="AlphaFoldDB" id="A0A2W3ZAN8"/>
<keyword evidence="4" id="KW-1185">Reference proteome</keyword>
<protein>
    <recommendedName>
        <fullName evidence="2">GP-PDE domain-containing protein</fullName>
    </recommendedName>
</protein>
<dbReference type="InterPro" id="IPR013688">
    <property type="entry name" value="GBS_Bsp-like"/>
</dbReference>
<dbReference type="Proteomes" id="UP000249828">
    <property type="component" value="Unassembled WGS sequence"/>
</dbReference>
<dbReference type="SUPFAM" id="SSF51695">
    <property type="entry name" value="PLC-like phosphodiesterases"/>
    <property type="match status" value="1"/>
</dbReference>
<dbReference type="Pfam" id="PF08481">
    <property type="entry name" value="GBS_Bsp-like"/>
    <property type="match status" value="1"/>
</dbReference>
<keyword evidence="1" id="KW-0812">Transmembrane</keyword>
<accession>A0A2W3ZAN8</accession>
<evidence type="ECO:0000256" key="1">
    <source>
        <dbReference type="SAM" id="Phobius"/>
    </source>
</evidence>
<feature type="transmembrane region" description="Helical" evidence="1">
    <location>
        <begin position="12"/>
        <end position="36"/>
    </location>
</feature>
<dbReference type="PANTHER" id="PTHR46211:SF1">
    <property type="entry name" value="GLYCEROPHOSPHODIESTER PHOSPHODIESTERASE, CYTOPLASMIC"/>
    <property type="match status" value="1"/>
</dbReference>
<dbReference type="InterPro" id="IPR017946">
    <property type="entry name" value="PLC-like_Pdiesterase_TIM-brl"/>
</dbReference>
<comment type="caution">
    <text evidence="3">The sequence shown here is derived from an EMBL/GenBank/DDBJ whole genome shotgun (WGS) entry which is preliminary data.</text>
</comment>
<reference evidence="3 4" key="1">
    <citation type="submission" date="2017-11" db="EMBL/GenBank/DDBJ databases">
        <title>Draft genome sequence of Enterococcus plantarum TRW2 strain isolated from lettuce.</title>
        <authorList>
            <person name="Kim E.B."/>
            <person name="Marco M.L."/>
            <person name="Williams T.R."/>
            <person name="You I.H."/>
        </authorList>
    </citation>
    <scope>NUCLEOTIDE SEQUENCE [LARGE SCALE GENOMIC DNA]</scope>
    <source>
        <strain evidence="3 4">TRW2</strain>
    </source>
</reference>
<dbReference type="GO" id="GO:0008081">
    <property type="term" value="F:phosphoric diester hydrolase activity"/>
    <property type="evidence" value="ECO:0007669"/>
    <property type="project" value="InterPro"/>
</dbReference>
<evidence type="ECO:0000259" key="2">
    <source>
        <dbReference type="PROSITE" id="PS51704"/>
    </source>
</evidence>
<evidence type="ECO:0000313" key="4">
    <source>
        <dbReference type="Proteomes" id="UP000249828"/>
    </source>
</evidence>
<dbReference type="STRING" id="1077675.BCR22_00080"/>
<keyword evidence="1" id="KW-1133">Transmembrane helix</keyword>
<dbReference type="GO" id="GO:0006629">
    <property type="term" value="P:lipid metabolic process"/>
    <property type="evidence" value="ECO:0007669"/>
    <property type="project" value="InterPro"/>
</dbReference>